<sequence>MELAAINIPSEKGQMSRLAVGYEGWDILTAVVIAATTWRAPESAMKRLFAGTRSLVYLSPFVDRYHVLLSLKKVANGRTRLPVALLLQLFYAAVILGGCASLPKAPGIPKSADVAPYGTVYYFDQLIDHDVLSKGTFKQRYWYNAEFYKEDGPIIFMNASEVDASGIVPHYFALHAALLQDSGDCIGSEKLDGRGIECHTIWTLIYGFNELGPALEDTPGLLR</sequence>
<evidence type="ECO:0000313" key="2">
    <source>
        <dbReference type="Proteomes" id="UP000217790"/>
    </source>
</evidence>
<dbReference type="OrthoDB" id="1735038at2759"/>
<dbReference type="InParanoid" id="A0A2H3DGH2"/>
<evidence type="ECO:0000313" key="1">
    <source>
        <dbReference type="EMBL" id="PBK94321.1"/>
    </source>
</evidence>
<protein>
    <submittedName>
        <fullName evidence="1">Uncharacterized protein</fullName>
    </submittedName>
</protein>
<accession>A0A2H3DGH2</accession>
<dbReference type="EMBL" id="KZ293654">
    <property type="protein sequence ID" value="PBK94321.1"/>
    <property type="molecule type" value="Genomic_DNA"/>
</dbReference>
<dbReference type="InterPro" id="IPR029058">
    <property type="entry name" value="AB_hydrolase_fold"/>
</dbReference>
<organism evidence="1 2">
    <name type="scientific">Armillaria gallica</name>
    <name type="common">Bulbous honey fungus</name>
    <name type="synonym">Armillaria bulbosa</name>
    <dbReference type="NCBI Taxonomy" id="47427"/>
    <lineage>
        <taxon>Eukaryota</taxon>
        <taxon>Fungi</taxon>
        <taxon>Dikarya</taxon>
        <taxon>Basidiomycota</taxon>
        <taxon>Agaricomycotina</taxon>
        <taxon>Agaricomycetes</taxon>
        <taxon>Agaricomycetidae</taxon>
        <taxon>Agaricales</taxon>
        <taxon>Marasmiineae</taxon>
        <taxon>Physalacriaceae</taxon>
        <taxon>Armillaria</taxon>
    </lineage>
</organism>
<keyword evidence="2" id="KW-1185">Reference proteome</keyword>
<dbReference type="Proteomes" id="UP000217790">
    <property type="component" value="Unassembled WGS sequence"/>
</dbReference>
<proteinExistence type="predicted"/>
<name>A0A2H3DGH2_ARMGA</name>
<dbReference type="AlphaFoldDB" id="A0A2H3DGH2"/>
<reference evidence="2" key="1">
    <citation type="journal article" date="2017" name="Nat. Ecol. Evol.">
        <title>Genome expansion and lineage-specific genetic innovations in the forest pathogenic fungi Armillaria.</title>
        <authorList>
            <person name="Sipos G."/>
            <person name="Prasanna A.N."/>
            <person name="Walter M.C."/>
            <person name="O'Connor E."/>
            <person name="Balint B."/>
            <person name="Krizsan K."/>
            <person name="Kiss B."/>
            <person name="Hess J."/>
            <person name="Varga T."/>
            <person name="Slot J."/>
            <person name="Riley R."/>
            <person name="Boka B."/>
            <person name="Rigling D."/>
            <person name="Barry K."/>
            <person name="Lee J."/>
            <person name="Mihaltcheva S."/>
            <person name="LaButti K."/>
            <person name="Lipzen A."/>
            <person name="Waldron R."/>
            <person name="Moloney N.M."/>
            <person name="Sperisen C."/>
            <person name="Kredics L."/>
            <person name="Vagvoelgyi C."/>
            <person name="Patrignani A."/>
            <person name="Fitzpatrick D."/>
            <person name="Nagy I."/>
            <person name="Doyle S."/>
            <person name="Anderson J.B."/>
            <person name="Grigoriev I.V."/>
            <person name="Gueldener U."/>
            <person name="Muensterkoetter M."/>
            <person name="Nagy L.G."/>
        </authorList>
    </citation>
    <scope>NUCLEOTIDE SEQUENCE [LARGE SCALE GENOMIC DNA]</scope>
    <source>
        <strain evidence="2">Ar21-2</strain>
    </source>
</reference>
<gene>
    <name evidence="1" type="ORF">ARMGADRAFT_1164567</name>
</gene>
<dbReference type="Gene3D" id="3.40.50.1820">
    <property type="entry name" value="alpha/beta hydrolase"/>
    <property type="match status" value="1"/>
</dbReference>